<dbReference type="InterPro" id="IPR045283">
    <property type="entry name" value="AT3G44326-like"/>
</dbReference>
<dbReference type="AlphaFoldDB" id="A0A1U8B744"/>
<dbReference type="GeneID" id="104607729"/>
<dbReference type="Proteomes" id="UP000189703">
    <property type="component" value="Unplaced"/>
</dbReference>
<dbReference type="eggNOG" id="ENOG502QV6F">
    <property type="taxonomic scope" value="Eukaryota"/>
</dbReference>
<dbReference type="KEGG" id="nnu:104607729"/>
<evidence type="ECO:0000313" key="4">
    <source>
        <dbReference type="RefSeq" id="XP_010271733.1"/>
    </source>
</evidence>
<dbReference type="PANTHER" id="PTHR33736:SF13">
    <property type="entry name" value="OS11G0155100 PROTEIN"/>
    <property type="match status" value="1"/>
</dbReference>
<gene>
    <name evidence="4" type="primary">LOC104607729</name>
</gene>
<accession>A0A1U8B744</accession>
<name>A0A1U8B744_NELNU</name>
<evidence type="ECO:0000256" key="1">
    <source>
        <dbReference type="SAM" id="MobiDB-lite"/>
    </source>
</evidence>
<proteinExistence type="predicted"/>
<dbReference type="OMA" id="RYEAKRM"/>
<feature type="transmembrane region" description="Helical" evidence="2">
    <location>
        <begin position="328"/>
        <end position="346"/>
    </location>
</feature>
<keyword evidence="2" id="KW-0472">Membrane</keyword>
<protein>
    <submittedName>
        <fullName evidence="4">Probable F-box protein At1g60180</fullName>
    </submittedName>
</protein>
<evidence type="ECO:0000313" key="3">
    <source>
        <dbReference type="Proteomes" id="UP000189703"/>
    </source>
</evidence>
<sequence>MSCSAPTSSPETTTSVGEDEGGAITTIAAIHFDVLQAHIFTRLDGPSLASVSCVSSQLYDLSNEESLWRDICHSAWPSTDNPRVCNIVSSFPDGSRSFFSDSFPLLVSQHDPPPSPNHTPPLLPPEIISAVDIHYRGTLLFSKVHETETLGSWFQCSPFRVDLVDPKDMVPTAIRLGDDVCQDLAENLKLSWIMIDPTGRRAANLSSWRPVSVQRHWLSKGIQAKFAMILAGDPGGAREFVLCGIVVTFGGCEEAEMQVKEVSLQVADMDGTSLTGKESLVMLQRAMDGGKRKKGRKEESRERYEEYLRRKKERKESKLRIEARSDSMCMTFCIFIFAFPWMLFFFR</sequence>
<dbReference type="InterPro" id="IPR001810">
    <property type="entry name" value="F-box_dom"/>
</dbReference>
<keyword evidence="2" id="KW-1133">Transmembrane helix</keyword>
<dbReference type="InterPro" id="IPR036047">
    <property type="entry name" value="F-box-like_dom_sf"/>
</dbReference>
<dbReference type="PANTHER" id="PTHR33736">
    <property type="entry name" value="F-BOX PROTEIN-RELATED"/>
    <property type="match status" value="1"/>
</dbReference>
<keyword evidence="3" id="KW-1185">Reference proteome</keyword>
<evidence type="ECO:0000256" key="2">
    <source>
        <dbReference type="SAM" id="Phobius"/>
    </source>
</evidence>
<dbReference type="Gene3D" id="1.20.1280.50">
    <property type="match status" value="1"/>
</dbReference>
<dbReference type="RefSeq" id="XP_010271733.1">
    <property type="nucleotide sequence ID" value="XM_010273431.2"/>
</dbReference>
<dbReference type="OrthoDB" id="671172at2759"/>
<dbReference type="FunCoup" id="A0A1U8B744">
    <property type="interactions" value="20"/>
</dbReference>
<dbReference type="Pfam" id="PF12937">
    <property type="entry name" value="F-box-like"/>
    <property type="match status" value="1"/>
</dbReference>
<reference evidence="4" key="1">
    <citation type="submission" date="2025-08" db="UniProtKB">
        <authorList>
            <consortium name="RefSeq"/>
        </authorList>
    </citation>
    <scope>IDENTIFICATION</scope>
</reference>
<organism evidence="3 4">
    <name type="scientific">Nelumbo nucifera</name>
    <name type="common">Sacred lotus</name>
    <dbReference type="NCBI Taxonomy" id="4432"/>
    <lineage>
        <taxon>Eukaryota</taxon>
        <taxon>Viridiplantae</taxon>
        <taxon>Streptophyta</taxon>
        <taxon>Embryophyta</taxon>
        <taxon>Tracheophyta</taxon>
        <taxon>Spermatophyta</taxon>
        <taxon>Magnoliopsida</taxon>
        <taxon>Proteales</taxon>
        <taxon>Nelumbonaceae</taxon>
        <taxon>Nelumbo</taxon>
    </lineage>
</organism>
<keyword evidence="2" id="KW-0812">Transmembrane</keyword>
<dbReference type="SUPFAM" id="SSF81383">
    <property type="entry name" value="F-box domain"/>
    <property type="match status" value="1"/>
</dbReference>
<feature type="region of interest" description="Disordered" evidence="1">
    <location>
        <begin position="1"/>
        <end position="20"/>
    </location>
</feature>
<feature type="compositionally biased region" description="Low complexity" evidence="1">
    <location>
        <begin position="1"/>
        <end position="15"/>
    </location>
</feature>